<dbReference type="InterPro" id="IPR016181">
    <property type="entry name" value="Acyl_CoA_acyltransferase"/>
</dbReference>
<dbReference type="GO" id="GO:0016747">
    <property type="term" value="F:acyltransferase activity, transferring groups other than amino-acyl groups"/>
    <property type="evidence" value="ECO:0007669"/>
    <property type="project" value="InterPro"/>
</dbReference>
<evidence type="ECO:0000259" key="1">
    <source>
        <dbReference type="Pfam" id="PF00583"/>
    </source>
</evidence>
<accession>A0A8T3VZI9</accession>
<name>A0A8T3VZI9_METOL</name>
<dbReference type="AlphaFoldDB" id="A0A8T3VZI9"/>
<dbReference type="SUPFAM" id="SSF55729">
    <property type="entry name" value="Acyl-CoA N-acyltransferases (Nat)"/>
    <property type="match status" value="1"/>
</dbReference>
<dbReference type="Gene3D" id="3.40.630.30">
    <property type="match status" value="1"/>
</dbReference>
<proteinExistence type="predicted"/>
<evidence type="ECO:0000313" key="3">
    <source>
        <dbReference type="Proteomes" id="UP000732619"/>
    </source>
</evidence>
<gene>
    <name evidence="2" type="ORF">E7Z75_09915</name>
</gene>
<protein>
    <submittedName>
        <fullName evidence="2">GNAT family N-acetyltransferase</fullName>
    </submittedName>
</protein>
<dbReference type="EMBL" id="SUTG01000093">
    <property type="protein sequence ID" value="MBE6513435.1"/>
    <property type="molecule type" value="Genomic_DNA"/>
</dbReference>
<reference evidence="2" key="1">
    <citation type="submission" date="2019-04" db="EMBL/GenBank/DDBJ databases">
        <title>Evolution of Biomass-Degrading Anaerobic Consortia Revealed by Metagenomics.</title>
        <authorList>
            <person name="Peng X."/>
        </authorList>
    </citation>
    <scope>NUCLEOTIDE SEQUENCE</scope>
    <source>
        <strain evidence="2">SIG14</strain>
    </source>
</reference>
<dbReference type="Proteomes" id="UP000732619">
    <property type="component" value="Unassembled WGS sequence"/>
</dbReference>
<dbReference type="CDD" id="cd04301">
    <property type="entry name" value="NAT_SF"/>
    <property type="match status" value="1"/>
</dbReference>
<organism evidence="2 3">
    <name type="scientific">Methanobrevibacter olleyae</name>
    <dbReference type="NCBI Taxonomy" id="294671"/>
    <lineage>
        <taxon>Archaea</taxon>
        <taxon>Methanobacteriati</taxon>
        <taxon>Methanobacteriota</taxon>
        <taxon>Methanomada group</taxon>
        <taxon>Methanobacteria</taxon>
        <taxon>Methanobacteriales</taxon>
        <taxon>Methanobacteriaceae</taxon>
        <taxon>Methanobrevibacter</taxon>
    </lineage>
</organism>
<evidence type="ECO:0000313" key="2">
    <source>
        <dbReference type="EMBL" id="MBE6513435.1"/>
    </source>
</evidence>
<dbReference type="InterPro" id="IPR000182">
    <property type="entry name" value="GNAT_dom"/>
</dbReference>
<dbReference type="Pfam" id="PF00583">
    <property type="entry name" value="Acetyltransf_1"/>
    <property type="match status" value="1"/>
</dbReference>
<sequence length="273" mass="32085">MVNPNKKVKRPNGLGNVYNYKTDEEGNVFTLPIKTIIKENYIYLYRAINDEDYYIVENDTCFFFKEVLYDDEVVGFATYKTTQINKDALVMQYFYVLPEYRNKGLLEEEIDESAALFESSIILEYPTRDMVEALTKHKLARVFDDRFVVSRIPFSVPMFSLEDVQKGIVREEYDTTGTKGYYKMSHLYDLDLCTVVGLASEDVDSMYDEENVDEENINNYNIISLPLRNDVEKYDCINKRAESQELNDGTYFKNVKKFLDENDDVIQNWLTIY</sequence>
<feature type="domain" description="N-acetyltransferase" evidence="1">
    <location>
        <begin position="50"/>
        <end position="105"/>
    </location>
</feature>
<comment type="caution">
    <text evidence="2">The sequence shown here is derived from an EMBL/GenBank/DDBJ whole genome shotgun (WGS) entry which is preliminary data.</text>
</comment>